<gene>
    <name evidence="1" type="ORF">Poly41_61820</name>
</gene>
<accession>A0A5C6D298</accession>
<keyword evidence="2" id="KW-1185">Reference proteome</keyword>
<organism evidence="1 2">
    <name type="scientific">Novipirellula artificiosorum</name>
    <dbReference type="NCBI Taxonomy" id="2528016"/>
    <lineage>
        <taxon>Bacteria</taxon>
        <taxon>Pseudomonadati</taxon>
        <taxon>Planctomycetota</taxon>
        <taxon>Planctomycetia</taxon>
        <taxon>Pirellulales</taxon>
        <taxon>Pirellulaceae</taxon>
        <taxon>Novipirellula</taxon>
    </lineage>
</organism>
<proteinExistence type="predicted"/>
<dbReference type="SUPFAM" id="SSF51120">
    <property type="entry name" value="beta-Roll"/>
    <property type="match status" value="1"/>
</dbReference>
<dbReference type="Proteomes" id="UP000319143">
    <property type="component" value="Unassembled WGS sequence"/>
</dbReference>
<evidence type="ECO:0000313" key="1">
    <source>
        <dbReference type="EMBL" id="TWU31313.1"/>
    </source>
</evidence>
<name>A0A5C6D298_9BACT</name>
<evidence type="ECO:0000313" key="2">
    <source>
        <dbReference type="Proteomes" id="UP000319143"/>
    </source>
</evidence>
<comment type="caution">
    <text evidence="1">The sequence shown here is derived from an EMBL/GenBank/DDBJ whole genome shotgun (WGS) entry which is preliminary data.</text>
</comment>
<dbReference type="AlphaFoldDB" id="A0A5C6D298"/>
<reference evidence="1 2" key="1">
    <citation type="submission" date="2019-02" db="EMBL/GenBank/DDBJ databases">
        <title>Deep-cultivation of Planctomycetes and their phenomic and genomic characterization uncovers novel biology.</title>
        <authorList>
            <person name="Wiegand S."/>
            <person name="Jogler M."/>
            <person name="Boedeker C."/>
            <person name="Pinto D."/>
            <person name="Vollmers J."/>
            <person name="Rivas-Marin E."/>
            <person name="Kohn T."/>
            <person name="Peeters S.H."/>
            <person name="Heuer A."/>
            <person name="Rast P."/>
            <person name="Oberbeckmann S."/>
            <person name="Bunk B."/>
            <person name="Jeske O."/>
            <person name="Meyerdierks A."/>
            <person name="Storesund J.E."/>
            <person name="Kallscheuer N."/>
            <person name="Luecker S."/>
            <person name="Lage O.M."/>
            <person name="Pohl T."/>
            <person name="Merkel B.J."/>
            <person name="Hornburger P."/>
            <person name="Mueller R.-W."/>
            <person name="Bruemmer F."/>
            <person name="Labrenz M."/>
            <person name="Spormann A.M."/>
            <person name="Op Den Camp H."/>
            <person name="Overmann J."/>
            <person name="Amann R."/>
            <person name="Jetten M.S.M."/>
            <person name="Mascher T."/>
            <person name="Medema M.H."/>
            <person name="Devos D.P."/>
            <person name="Kaster A.-K."/>
            <person name="Ovreas L."/>
            <person name="Rohde M."/>
            <person name="Galperin M.Y."/>
            <person name="Jogler C."/>
        </authorList>
    </citation>
    <scope>NUCLEOTIDE SEQUENCE [LARGE SCALE GENOMIC DNA]</scope>
    <source>
        <strain evidence="1 2">Poly41</strain>
    </source>
</reference>
<sequence>MVGQTRRDNGTLNTATRFYDVESLVGGLADDTFQFIGNSSDYIYGTLDTGAGWDTLDYSQYTSTAFVSWSKNQASGVGSSSGAPGNALGFETVVGSGATNQRVQGPDAINQWRISGENSGTINNGQYGFTNIPLLQGGPQEDVFLIEGGGSYAGSFIGNGGTDRLELAARSEPLEVSVNSLSIPGILGSYKFDHRYRSGKSSRLRNRYNVQRHQYDGHSHLLQRIAGRNYSE</sequence>
<dbReference type="InterPro" id="IPR011049">
    <property type="entry name" value="Serralysin-like_metalloprot_C"/>
</dbReference>
<protein>
    <submittedName>
        <fullName evidence="1">Uncharacterized protein</fullName>
    </submittedName>
</protein>
<dbReference type="EMBL" id="SJPV01000017">
    <property type="protein sequence ID" value="TWU31313.1"/>
    <property type="molecule type" value="Genomic_DNA"/>
</dbReference>
<dbReference type="RefSeq" id="WP_231616040.1">
    <property type="nucleotide sequence ID" value="NZ_SJPV01000017.1"/>
</dbReference>